<evidence type="ECO:0000256" key="1">
    <source>
        <dbReference type="ARBA" id="ARBA00004123"/>
    </source>
</evidence>
<evidence type="ECO:0000256" key="9">
    <source>
        <dbReference type="SAM" id="MobiDB-lite"/>
    </source>
</evidence>
<feature type="domain" description="CCT" evidence="11">
    <location>
        <begin position="326"/>
        <end position="368"/>
    </location>
</feature>
<evidence type="ECO:0000256" key="8">
    <source>
        <dbReference type="PROSITE-ProRule" id="PRU00357"/>
    </source>
</evidence>
<proteinExistence type="inferred from homology"/>
<dbReference type="CDD" id="cd19821">
    <property type="entry name" value="Bbox1_BBX-like"/>
    <property type="match status" value="2"/>
</dbReference>
<evidence type="ECO:0000256" key="5">
    <source>
        <dbReference type="ARBA" id="ARBA00022833"/>
    </source>
</evidence>
<comment type="caution">
    <text evidence="12">The sequence shown here is derived from an EMBL/GenBank/DDBJ whole genome shotgun (WGS) entry which is preliminary data.</text>
</comment>
<dbReference type="Proteomes" id="UP000092600">
    <property type="component" value="Unassembled WGS sequence"/>
</dbReference>
<dbReference type="SMART" id="SM00336">
    <property type="entry name" value="BBOX"/>
    <property type="match status" value="2"/>
</dbReference>
<dbReference type="InterPro" id="IPR010402">
    <property type="entry name" value="CCT_domain"/>
</dbReference>
<dbReference type="InterPro" id="IPR049808">
    <property type="entry name" value="CONSTANS-like_Bbox1"/>
</dbReference>
<dbReference type="AlphaFoldDB" id="A0A199VV87"/>
<comment type="subcellular location">
    <subcellularLocation>
        <location evidence="1 8">Nucleus</location>
    </subcellularLocation>
</comment>
<evidence type="ECO:0000313" key="13">
    <source>
        <dbReference type="Proteomes" id="UP000092600"/>
    </source>
</evidence>
<keyword evidence="6 8" id="KW-0539">Nucleus</keyword>
<dbReference type="PROSITE" id="PS50119">
    <property type="entry name" value="ZF_BBOX"/>
    <property type="match status" value="1"/>
</dbReference>
<gene>
    <name evidence="12" type="ORF">ACMD2_21589</name>
</gene>
<dbReference type="EMBL" id="LSRQ01000722">
    <property type="protein sequence ID" value="OAY81152.1"/>
    <property type="molecule type" value="Genomic_DNA"/>
</dbReference>
<dbReference type="PANTHER" id="PTHR31319:SF77">
    <property type="entry name" value="ZINC FINGER PROTEIN CONSTANS-LIKE 4"/>
    <property type="match status" value="1"/>
</dbReference>
<dbReference type="PROSITE" id="PS51017">
    <property type="entry name" value="CCT"/>
    <property type="match status" value="1"/>
</dbReference>
<keyword evidence="5" id="KW-0862">Zinc</keyword>
<reference evidence="12 13" key="1">
    <citation type="journal article" date="2016" name="DNA Res.">
        <title>The draft genome of MD-2 pineapple using hybrid error correction of long reads.</title>
        <authorList>
            <person name="Redwan R.M."/>
            <person name="Saidin A."/>
            <person name="Kumar S.V."/>
        </authorList>
    </citation>
    <scope>NUCLEOTIDE SEQUENCE [LARGE SCALE GENOMIC DNA]</scope>
    <source>
        <strain evidence="13">cv. MD2</strain>
        <tissue evidence="12">Leaf</tissue>
    </source>
</reference>
<dbReference type="Pfam" id="PF00643">
    <property type="entry name" value="zf-B_box"/>
    <property type="match status" value="2"/>
</dbReference>
<feature type="compositionally biased region" description="Acidic residues" evidence="9">
    <location>
        <begin position="199"/>
        <end position="210"/>
    </location>
</feature>
<dbReference type="PANTHER" id="PTHR31319">
    <property type="entry name" value="ZINC FINGER PROTEIN CONSTANS-LIKE 4"/>
    <property type="match status" value="1"/>
</dbReference>
<feature type="domain" description="B box-type" evidence="10">
    <location>
        <begin position="100"/>
        <end position="147"/>
    </location>
</feature>
<evidence type="ECO:0000256" key="3">
    <source>
        <dbReference type="ARBA" id="ARBA00022723"/>
    </source>
</evidence>
<comment type="similarity">
    <text evidence="2">Belongs to the CONSTANS family.</text>
</comment>
<name>A0A199VV87_ANACO</name>
<dbReference type="STRING" id="4615.A0A199VV87"/>
<evidence type="ECO:0000256" key="2">
    <source>
        <dbReference type="ARBA" id="ARBA00010024"/>
    </source>
</evidence>
<dbReference type="GO" id="GO:0005634">
    <property type="term" value="C:nucleus"/>
    <property type="evidence" value="ECO:0007669"/>
    <property type="project" value="UniProtKB-SubCell"/>
</dbReference>
<evidence type="ECO:0000256" key="4">
    <source>
        <dbReference type="ARBA" id="ARBA00022771"/>
    </source>
</evidence>
<evidence type="ECO:0000259" key="10">
    <source>
        <dbReference type="PROSITE" id="PS50119"/>
    </source>
</evidence>
<protein>
    <submittedName>
        <fullName evidence="12">Zinc finger protein CONSTANS-LIKE 5</fullName>
    </submittedName>
</protein>
<evidence type="ECO:0000313" key="12">
    <source>
        <dbReference type="EMBL" id="OAY81152.1"/>
    </source>
</evidence>
<dbReference type="Pfam" id="PF06203">
    <property type="entry name" value="CCT"/>
    <property type="match status" value="1"/>
</dbReference>
<feature type="region of interest" description="Disordered" evidence="9">
    <location>
        <begin position="183"/>
        <end position="210"/>
    </location>
</feature>
<dbReference type="InterPro" id="IPR000315">
    <property type="entry name" value="Znf_B-box"/>
</dbReference>
<evidence type="ECO:0000256" key="7">
    <source>
        <dbReference type="PROSITE-ProRule" id="PRU00024"/>
    </source>
</evidence>
<evidence type="ECO:0000256" key="6">
    <source>
        <dbReference type="ARBA" id="ARBA00023242"/>
    </source>
</evidence>
<dbReference type="InterPro" id="IPR045281">
    <property type="entry name" value="CONSTANS-like"/>
</dbReference>
<dbReference type="GO" id="GO:0003700">
    <property type="term" value="F:DNA-binding transcription factor activity"/>
    <property type="evidence" value="ECO:0007669"/>
    <property type="project" value="TreeGrafter"/>
</dbReference>
<keyword evidence="4 7" id="KW-0863">Zinc-finger</keyword>
<accession>A0A199VV87</accession>
<dbReference type="GO" id="GO:0008270">
    <property type="term" value="F:zinc ion binding"/>
    <property type="evidence" value="ECO:0007669"/>
    <property type="project" value="UniProtKB-KW"/>
</dbReference>
<sequence>MASEGEEKRAVGTAAYWGLSARPCDSCRGAAPAVLYCHVDAAFLCGACDSRIHGGGGGGGGGNPNINYNNTNKEITPLQQHQQRERQRQRQRQWQQRPHERVWLCEVCEQAPASVTCKADAAALCDGCDADIHSANPLARRHHRLPVAPFLGPLSAAPKPFPSSSSSSSAAAAGGIIPFEEEEEHEHGHGHGHGHAKEEEEEEEEVEETEAEAASWLLPEPTAKEALLPADMVGAVAGEDLFFADYPYLDLNYAVPPPPQPPILAADSGFQDAVTDLGAATAAAGSKHSYGAYPDHSLNHSMSSSEAAVVPDATAQGKDRTVQMDREARVMRYREKRKNRRFEKTIRYASRKAYAETRPRIKGRFAKRAEVEAEVGKIYSSAAAAVAALMADSDYGVVPSF</sequence>
<dbReference type="GO" id="GO:0009909">
    <property type="term" value="P:regulation of flower development"/>
    <property type="evidence" value="ECO:0007669"/>
    <property type="project" value="InterPro"/>
</dbReference>
<organism evidence="12 13">
    <name type="scientific">Ananas comosus</name>
    <name type="common">Pineapple</name>
    <name type="synonym">Ananas ananas</name>
    <dbReference type="NCBI Taxonomy" id="4615"/>
    <lineage>
        <taxon>Eukaryota</taxon>
        <taxon>Viridiplantae</taxon>
        <taxon>Streptophyta</taxon>
        <taxon>Embryophyta</taxon>
        <taxon>Tracheophyta</taxon>
        <taxon>Spermatophyta</taxon>
        <taxon>Magnoliopsida</taxon>
        <taxon>Liliopsida</taxon>
        <taxon>Poales</taxon>
        <taxon>Bromeliaceae</taxon>
        <taxon>Bromelioideae</taxon>
        <taxon>Ananas</taxon>
    </lineage>
</organism>
<keyword evidence="3" id="KW-0479">Metal-binding</keyword>
<evidence type="ECO:0000259" key="11">
    <source>
        <dbReference type="PROSITE" id="PS51017"/>
    </source>
</evidence>
<dbReference type="Gene3D" id="3.30.160.60">
    <property type="entry name" value="Classic Zinc Finger"/>
    <property type="match status" value="1"/>
</dbReference>